<protein>
    <recommendedName>
        <fullName evidence="2">Protein kinase domain-containing protein</fullName>
    </recommendedName>
</protein>
<feature type="domain" description="Protein kinase" evidence="2">
    <location>
        <begin position="116"/>
        <end position="204"/>
    </location>
</feature>
<evidence type="ECO:0000313" key="3">
    <source>
        <dbReference type="EMBL" id="KAJ8417719.1"/>
    </source>
</evidence>
<dbReference type="InterPro" id="IPR000719">
    <property type="entry name" value="Prot_kinase_dom"/>
</dbReference>
<reference evidence="3" key="1">
    <citation type="journal article" date="2023" name="Science">
        <title>Genome structures resolve the early diversification of teleost fishes.</title>
        <authorList>
            <person name="Parey E."/>
            <person name="Louis A."/>
            <person name="Montfort J."/>
            <person name="Bouchez O."/>
            <person name="Roques C."/>
            <person name="Iampietro C."/>
            <person name="Lluch J."/>
            <person name="Castinel A."/>
            <person name="Donnadieu C."/>
            <person name="Desvignes T."/>
            <person name="Floi Bucao C."/>
            <person name="Jouanno E."/>
            <person name="Wen M."/>
            <person name="Mejri S."/>
            <person name="Dirks R."/>
            <person name="Jansen H."/>
            <person name="Henkel C."/>
            <person name="Chen W.J."/>
            <person name="Zahm M."/>
            <person name="Cabau C."/>
            <person name="Klopp C."/>
            <person name="Thompson A.W."/>
            <person name="Robinson-Rechavi M."/>
            <person name="Braasch I."/>
            <person name="Lecointre G."/>
            <person name="Bobe J."/>
            <person name="Postlethwait J.H."/>
            <person name="Berthelot C."/>
            <person name="Roest Crollius H."/>
            <person name="Guiguen Y."/>
        </authorList>
    </citation>
    <scope>NUCLEOTIDE SEQUENCE</scope>
    <source>
        <strain evidence="3">NC1722</strain>
    </source>
</reference>
<gene>
    <name evidence="3" type="ORF">AAFF_G00225620</name>
</gene>
<dbReference type="PROSITE" id="PS00107">
    <property type="entry name" value="PROTEIN_KINASE_ATP"/>
    <property type="match status" value="1"/>
</dbReference>
<dbReference type="FunFam" id="3.30.200.20:FF:000196">
    <property type="entry name" value="Myosin light chain kinase family, member 4"/>
    <property type="match status" value="1"/>
</dbReference>
<organism evidence="3 4">
    <name type="scientific">Aldrovandia affinis</name>
    <dbReference type="NCBI Taxonomy" id="143900"/>
    <lineage>
        <taxon>Eukaryota</taxon>
        <taxon>Metazoa</taxon>
        <taxon>Chordata</taxon>
        <taxon>Craniata</taxon>
        <taxon>Vertebrata</taxon>
        <taxon>Euteleostomi</taxon>
        <taxon>Actinopterygii</taxon>
        <taxon>Neopterygii</taxon>
        <taxon>Teleostei</taxon>
        <taxon>Notacanthiformes</taxon>
        <taxon>Halosauridae</taxon>
        <taxon>Aldrovandia</taxon>
    </lineage>
</organism>
<comment type="caution">
    <text evidence="3">The sequence shown here is derived from an EMBL/GenBank/DDBJ whole genome shotgun (WGS) entry which is preliminary data.</text>
</comment>
<dbReference type="InterPro" id="IPR017441">
    <property type="entry name" value="Protein_kinase_ATP_BS"/>
</dbReference>
<dbReference type="PROSITE" id="PS50011">
    <property type="entry name" value="PROTEIN_KINASE_DOM"/>
    <property type="match status" value="1"/>
</dbReference>
<keyword evidence="4" id="KW-1185">Reference proteome</keyword>
<dbReference type="SUPFAM" id="SSF56112">
    <property type="entry name" value="Protein kinase-like (PK-like)"/>
    <property type="match status" value="1"/>
</dbReference>
<evidence type="ECO:0000256" key="1">
    <source>
        <dbReference type="PROSITE-ProRule" id="PRU10141"/>
    </source>
</evidence>
<sequence length="204" mass="22518">MEQRGNRAKAVSVPAPDWKCEAQCFPGLFQGELVFSRPTGMSQTEAGRHGETSDVGRGLERHTVGRTSISRTDLTTRVLASEGQSQVIDDCPPLPAPFVHRIVSVKQVPMSSYYAVQPNEVLGGGRFGQVHRCAELSSGLTLAAKIIKVKGMKDRDEVKNEISVMNQLDHVNLIQLYDAFESRTNLTLIMEYVEGGELFDRIVN</sequence>
<proteinExistence type="predicted"/>
<evidence type="ECO:0000259" key="2">
    <source>
        <dbReference type="PROSITE" id="PS50011"/>
    </source>
</evidence>
<keyword evidence="1" id="KW-0547">Nucleotide-binding</keyword>
<dbReference type="Proteomes" id="UP001221898">
    <property type="component" value="Unassembled WGS sequence"/>
</dbReference>
<dbReference type="Gene3D" id="3.30.200.20">
    <property type="entry name" value="Phosphorylase Kinase, domain 1"/>
    <property type="match status" value="1"/>
</dbReference>
<dbReference type="AlphaFoldDB" id="A0AAD7X345"/>
<accession>A0AAD7X345</accession>
<evidence type="ECO:0000313" key="4">
    <source>
        <dbReference type="Proteomes" id="UP001221898"/>
    </source>
</evidence>
<feature type="binding site" evidence="1">
    <location>
        <position position="145"/>
    </location>
    <ligand>
        <name>ATP</name>
        <dbReference type="ChEBI" id="CHEBI:30616"/>
    </ligand>
</feature>
<dbReference type="EMBL" id="JAINUG010000003">
    <property type="protein sequence ID" value="KAJ8417719.1"/>
    <property type="molecule type" value="Genomic_DNA"/>
</dbReference>
<keyword evidence="1" id="KW-0067">ATP-binding</keyword>
<dbReference type="GO" id="GO:0005524">
    <property type="term" value="F:ATP binding"/>
    <property type="evidence" value="ECO:0007669"/>
    <property type="project" value="UniProtKB-UniRule"/>
</dbReference>
<dbReference type="Pfam" id="PF00069">
    <property type="entry name" value="Pkinase"/>
    <property type="match status" value="1"/>
</dbReference>
<dbReference type="GO" id="GO:0004672">
    <property type="term" value="F:protein kinase activity"/>
    <property type="evidence" value="ECO:0007669"/>
    <property type="project" value="InterPro"/>
</dbReference>
<name>A0AAD7X345_9TELE</name>
<dbReference type="InterPro" id="IPR011009">
    <property type="entry name" value="Kinase-like_dom_sf"/>
</dbReference>
<feature type="non-terminal residue" evidence="3">
    <location>
        <position position="204"/>
    </location>
</feature>
<dbReference type="PANTHER" id="PTHR24347">
    <property type="entry name" value="SERINE/THREONINE-PROTEIN KINASE"/>
    <property type="match status" value="1"/>
</dbReference>